<keyword evidence="1" id="KW-0812">Transmembrane</keyword>
<proteinExistence type="predicted"/>
<reference evidence="5" key="1">
    <citation type="submission" date="2022-11" db="UniProtKB">
        <authorList>
            <consortium name="WormBaseParasite"/>
        </authorList>
    </citation>
    <scope>IDENTIFICATION</scope>
</reference>
<evidence type="ECO:0000259" key="3">
    <source>
        <dbReference type="Pfam" id="PF00135"/>
    </source>
</evidence>
<evidence type="ECO:0000313" key="5">
    <source>
        <dbReference type="WBParaSite" id="PgB02X_g160_t02"/>
    </source>
</evidence>
<dbReference type="InterPro" id="IPR002018">
    <property type="entry name" value="CarbesteraseB"/>
</dbReference>
<organism evidence="4 5">
    <name type="scientific">Parascaris univalens</name>
    <name type="common">Nematode worm</name>
    <dbReference type="NCBI Taxonomy" id="6257"/>
    <lineage>
        <taxon>Eukaryota</taxon>
        <taxon>Metazoa</taxon>
        <taxon>Ecdysozoa</taxon>
        <taxon>Nematoda</taxon>
        <taxon>Chromadorea</taxon>
        <taxon>Rhabditida</taxon>
        <taxon>Spirurina</taxon>
        <taxon>Ascaridomorpha</taxon>
        <taxon>Ascaridoidea</taxon>
        <taxon>Ascarididae</taxon>
        <taxon>Parascaris</taxon>
    </lineage>
</organism>
<feature type="transmembrane region" description="Helical" evidence="1">
    <location>
        <begin position="550"/>
        <end position="576"/>
    </location>
</feature>
<dbReference type="InterPro" id="IPR029058">
    <property type="entry name" value="AB_hydrolase_fold"/>
</dbReference>
<evidence type="ECO:0000313" key="4">
    <source>
        <dbReference type="Proteomes" id="UP000887569"/>
    </source>
</evidence>
<sequence length="587" mass="65745">MQDYSSLVTSTQFSVILLLLSTAARVHATEDTFLIRTLSTGKILGKRVDGSNGTLIGYQYNGIPYAQVPLKDLRYRNPLPPKSWNNTLVAKQFRKSCSETLLISNETTQVEDCLYLNVFSPWSCMKFRNCSIAFLIPDYKQSSADVIGYIDENVVVVSTSYRIASFGFLNVNPLKDTAQDKNVGLYDIIESLFWIKREIVNFGGNALNVTMISSGNGAVLADLLSLSPLSEGLFSRLVLISGSAAFRALSNASDCFASRQLSVQAKCAENYTKFADVDASNVVLECLRSRDARYIETFEARFAERGLRLGHPSAGPTQKLFPTSLRNLTLMRRPIAVLLIVSKIERLRDESLVIRGKPDMKRLGLICERLAGLSDEFRERCLHIYSSVRIVDIYNDYRIHSASVETAETVSAASGSSFLFESIVNFAIDDVFRNRSSIKTPLLQEAVTSFILTAVPMLQGHSVDEFRSTAHTYYEINKGFYSKRSSFRREQCDFWNNVKRTFPVEDRVSCNADSDAVMEQTFLSNTVNKSEPGPYRGVKKSPRARNPAEIGLFSVAIFVITISFMAVLLTCVRLCVNSFVHINYQRL</sequence>
<name>A0A914ZEM7_PARUN</name>
<keyword evidence="1" id="KW-0472">Membrane</keyword>
<dbReference type="InterPro" id="IPR019819">
    <property type="entry name" value="Carboxylesterase_B_CS"/>
</dbReference>
<feature type="chain" id="PRO_5038082081" evidence="2">
    <location>
        <begin position="29"/>
        <end position="587"/>
    </location>
</feature>
<keyword evidence="2" id="KW-0732">Signal</keyword>
<accession>A0A914ZEM7</accession>
<dbReference type="Proteomes" id="UP000887569">
    <property type="component" value="Unplaced"/>
</dbReference>
<evidence type="ECO:0000256" key="2">
    <source>
        <dbReference type="SAM" id="SignalP"/>
    </source>
</evidence>
<keyword evidence="4" id="KW-1185">Reference proteome</keyword>
<dbReference type="PROSITE" id="PS00941">
    <property type="entry name" value="CARBOXYLESTERASE_B_2"/>
    <property type="match status" value="1"/>
</dbReference>
<dbReference type="InterPro" id="IPR050309">
    <property type="entry name" value="Type-B_Carboxylest/Lipase"/>
</dbReference>
<dbReference type="SUPFAM" id="SSF53474">
    <property type="entry name" value="alpha/beta-Hydrolases"/>
    <property type="match status" value="1"/>
</dbReference>
<dbReference type="PANTHER" id="PTHR11559">
    <property type="entry name" value="CARBOXYLESTERASE"/>
    <property type="match status" value="1"/>
</dbReference>
<keyword evidence="1" id="KW-1133">Transmembrane helix</keyword>
<dbReference type="WBParaSite" id="PgB02X_g160_t02">
    <property type="protein sequence ID" value="PgB02X_g160_t02"/>
    <property type="gene ID" value="PgB02X_g160"/>
</dbReference>
<dbReference type="AlphaFoldDB" id="A0A914ZEM7"/>
<feature type="domain" description="Carboxylesterase type B" evidence="3">
    <location>
        <begin position="36"/>
        <end position="301"/>
    </location>
</feature>
<protein>
    <submittedName>
        <fullName evidence="5">Carboxylesterase type B domain-containing protein</fullName>
    </submittedName>
</protein>
<feature type="signal peptide" evidence="2">
    <location>
        <begin position="1"/>
        <end position="28"/>
    </location>
</feature>
<dbReference type="Gene3D" id="3.40.50.1820">
    <property type="entry name" value="alpha/beta hydrolase"/>
    <property type="match status" value="1"/>
</dbReference>
<evidence type="ECO:0000256" key="1">
    <source>
        <dbReference type="SAM" id="Phobius"/>
    </source>
</evidence>
<dbReference type="Pfam" id="PF00135">
    <property type="entry name" value="COesterase"/>
    <property type="match status" value="1"/>
</dbReference>